<dbReference type="Gene3D" id="2.60.40.420">
    <property type="entry name" value="Cupredoxins - blue copper proteins"/>
    <property type="match status" value="1"/>
</dbReference>
<accession>A0A5M8AEA2</accession>
<dbReference type="InterPro" id="IPR000923">
    <property type="entry name" value="BlueCu_1"/>
</dbReference>
<proteinExistence type="predicted"/>
<dbReference type="GO" id="GO:0009055">
    <property type="term" value="F:electron transfer activity"/>
    <property type="evidence" value="ECO:0007669"/>
    <property type="project" value="InterPro"/>
</dbReference>
<evidence type="ECO:0000313" key="7">
    <source>
        <dbReference type="Proteomes" id="UP000324324"/>
    </source>
</evidence>
<protein>
    <submittedName>
        <fullName evidence="6">Copper-binding protein</fullName>
    </submittedName>
</protein>
<dbReference type="SUPFAM" id="SSF49503">
    <property type="entry name" value="Cupredoxins"/>
    <property type="match status" value="1"/>
</dbReference>
<evidence type="ECO:0000256" key="1">
    <source>
        <dbReference type="ARBA" id="ARBA00004418"/>
    </source>
</evidence>
<evidence type="ECO:0000313" key="6">
    <source>
        <dbReference type="EMBL" id="KAA6121039.1"/>
    </source>
</evidence>
<dbReference type="GO" id="GO:0005507">
    <property type="term" value="F:copper ion binding"/>
    <property type="evidence" value="ECO:0007669"/>
    <property type="project" value="InterPro"/>
</dbReference>
<feature type="domain" description="Blue (type 1) copper" evidence="5">
    <location>
        <begin position="18"/>
        <end position="88"/>
    </location>
</feature>
<comment type="caution">
    <text evidence="6">The sequence shown here is derived from an EMBL/GenBank/DDBJ whole genome shotgun (WGS) entry which is preliminary data.</text>
</comment>
<evidence type="ECO:0000256" key="2">
    <source>
        <dbReference type="ARBA" id="ARBA00022723"/>
    </source>
</evidence>
<comment type="subcellular location">
    <subcellularLocation>
        <location evidence="1">Periplasm</location>
    </subcellularLocation>
</comment>
<dbReference type="PANTHER" id="PTHR36507">
    <property type="entry name" value="BLL1555 PROTEIN"/>
    <property type="match status" value="1"/>
</dbReference>
<evidence type="ECO:0000256" key="3">
    <source>
        <dbReference type="ARBA" id="ARBA00022764"/>
    </source>
</evidence>
<dbReference type="EMBL" id="VWRN01000045">
    <property type="protein sequence ID" value="KAA6121039.1"/>
    <property type="molecule type" value="Genomic_DNA"/>
</dbReference>
<dbReference type="Proteomes" id="UP000324324">
    <property type="component" value="Unassembled WGS sequence"/>
</dbReference>
<gene>
    <name evidence="6" type="ORF">F1599_17430</name>
</gene>
<dbReference type="PANTHER" id="PTHR36507:SF1">
    <property type="entry name" value="BLL1555 PROTEIN"/>
    <property type="match status" value="1"/>
</dbReference>
<keyword evidence="3" id="KW-0574">Periplasm</keyword>
<dbReference type="AlphaFoldDB" id="A0A5M8AEA2"/>
<keyword evidence="2" id="KW-0479">Metal-binding</keyword>
<name>A0A5M8AEA2_9BURK</name>
<dbReference type="Pfam" id="PF00127">
    <property type="entry name" value="Copper-bind"/>
    <property type="match status" value="1"/>
</dbReference>
<reference evidence="6 7" key="1">
    <citation type="submission" date="2019-09" db="EMBL/GenBank/DDBJ databases">
        <title>Isolation of a novel species in the genus Cupriavidus from patients with sepsis using whole genome sequencing.</title>
        <authorList>
            <person name="Kweon O.J."/>
            <person name="Lee M.-K."/>
        </authorList>
    </citation>
    <scope>NUCLEOTIDE SEQUENCE [LARGE SCALE GENOMIC DNA]</scope>
    <source>
        <strain evidence="6 7">MKL-01</strain>
    </source>
</reference>
<dbReference type="InterPro" id="IPR052721">
    <property type="entry name" value="ET_Amicyanin"/>
</dbReference>
<dbReference type="InterPro" id="IPR008972">
    <property type="entry name" value="Cupredoxin"/>
</dbReference>
<dbReference type="GO" id="GO:0042597">
    <property type="term" value="C:periplasmic space"/>
    <property type="evidence" value="ECO:0007669"/>
    <property type="project" value="UniProtKB-SubCell"/>
</dbReference>
<keyword evidence="4" id="KW-0186">Copper</keyword>
<keyword evidence="7" id="KW-1185">Reference proteome</keyword>
<evidence type="ECO:0000256" key="4">
    <source>
        <dbReference type="ARBA" id="ARBA00023008"/>
    </source>
</evidence>
<organism evidence="6 7">
    <name type="scientific">Cupriavidus cauae</name>
    <dbReference type="NCBI Taxonomy" id="2608999"/>
    <lineage>
        <taxon>Bacteria</taxon>
        <taxon>Pseudomonadati</taxon>
        <taxon>Pseudomonadota</taxon>
        <taxon>Betaproteobacteria</taxon>
        <taxon>Burkholderiales</taxon>
        <taxon>Burkholderiaceae</taxon>
        <taxon>Cupriavidus</taxon>
    </lineage>
</organism>
<sequence length="97" mass="10444">MAAVLGGTEVGAATYIVTIEGMEFRPSTLMVHRGDRVVWVNQDIVPHTATSADGRTFDSGHIAPGASWEHVVQGDGSVPYVCTLHPTMQAVLDIRKR</sequence>
<evidence type="ECO:0000259" key="5">
    <source>
        <dbReference type="Pfam" id="PF00127"/>
    </source>
</evidence>
<dbReference type="RefSeq" id="WP_150083991.1">
    <property type="nucleotide sequence ID" value="NZ_CP080294.1"/>
</dbReference>